<organism evidence="1">
    <name type="scientific">marine sediment metagenome</name>
    <dbReference type="NCBI Taxonomy" id="412755"/>
    <lineage>
        <taxon>unclassified sequences</taxon>
        <taxon>metagenomes</taxon>
        <taxon>ecological metagenomes</taxon>
    </lineage>
</organism>
<evidence type="ECO:0000313" key="1">
    <source>
        <dbReference type="EMBL" id="KKN92456.1"/>
    </source>
</evidence>
<gene>
    <name evidence="1" type="ORF">LCGC14_0209470</name>
</gene>
<dbReference type="AlphaFoldDB" id="A0A0F9X120"/>
<reference evidence="1" key="1">
    <citation type="journal article" date="2015" name="Nature">
        <title>Complex archaea that bridge the gap between prokaryotes and eukaryotes.</title>
        <authorList>
            <person name="Spang A."/>
            <person name="Saw J.H."/>
            <person name="Jorgensen S.L."/>
            <person name="Zaremba-Niedzwiedzka K."/>
            <person name="Martijn J."/>
            <person name="Lind A.E."/>
            <person name="van Eijk R."/>
            <person name="Schleper C."/>
            <person name="Guy L."/>
            <person name="Ettema T.J."/>
        </authorList>
    </citation>
    <scope>NUCLEOTIDE SEQUENCE</scope>
</reference>
<dbReference type="EMBL" id="LAZR01000095">
    <property type="protein sequence ID" value="KKN92456.1"/>
    <property type="molecule type" value="Genomic_DNA"/>
</dbReference>
<sequence length="57" mass="6612">MGINRYAAEMAVKAELKELIEYIDDNEDYFNDDSGSGYIVADIRREIQRRIKEPTEG</sequence>
<proteinExistence type="predicted"/>
<protein>
    <submittedName>
        <fullName evidence="1">Uncharacterized protein</fullName>
    </submittedName>
</protein>
<comment type="caution">
    <text evidence="1">The sequence shown here is derived from an EMBL/GenBank/DDBJ whole genome shotgun (WGS) entry which is preliminary data.</text>
</comment>
<name>A0A0F9X120_9ZZZZ</name>
<accession>A0A0F9X120</accession>